<dbReference type="EMBL" id="JAHRIP010088816">
    <property type="protein sequence ID" value="MEQ2316420.1"/>
    <property type="molecule type" value="Genomic_DNA"/>
</dbReference>
<dbReference type="Proteomes" id="UP001469553">
    <property type="component" value="Unassembled WGS sequence"/>
</dbReference>
<evidence type="ECO:0000313" key="2">
    <source>
        <dbReference type="Proteomes" id="UP001469553"/>
    </source>
</evidence>
<proteinExistence type="predicted"/>
<accession>A0ABV1ADK4</accession>
<keyword evidence="2" id="KW-1185">Reference proteome</keyword>
<comment type="caution">
    <text evidence="1">The sequence shown here is derived from an EMBL/GenBank/DDBJ whole genome shotgun (WGS) entry which is preliminary data.</text>
</comment>
<reference evidence="1 2" key="1">
    <citation type="submission" date="2021-06" db="EMBL/GenBank/DDBJ databases">
        <authorList>
            <person name="Palmer J.M."/>
        </authorList>
    </citation>
    <scope>NUCLEOTIDE SEQUENCE [LARGE SCALE GENOMIC DNA]</scope>
    <source>
        <strain evidence="1 2">AS_MEX2019</strain>
        <tissue evidence="1">Muscle</tissue>
    </source>
</reference>
<protein>
    <submittedName>
        <fullName evidence="1">Uncharacterized protein</fullName>
    </submittedName>
</protein>
<name>A0ABV1ADK4_9TELE</name>
<sequence length="99" mass="11442">MKTKKHSRRKKNEKNMSQDKTYQHIASLYKKAIKCQMALFASCLVGAKQTVLEKVLWSDETKINISGSYPKHYLRWKTITSRSLSAYIYTGPSQNISIL</sequence>
<evidence type="ECO:0000313" key="1">
    <source>
        <dbReference type="EMBL" id="MEQ2316420.1"/>
    </source>
</evidence>
<gene>
    <name evidence="1" type="ORF">AMECASPLE_032344</name>
</gene>
<organism evidence="1 2">
    <name type="scientific">Ameca splendens</name>
    <dbReference type="NCBI Taxonomy" id="208324"/>
    <lineage>
        <taxon>Eukaryota</taxon>
        <taxon>Metazoa</taxon>
        <taxon>Chordata</taxon>
        <taxon>Craniata</taxon>
        <taxon>Vertebrata</taxon>
        <taxon>Euteleostomi</taxon>
        <taxon>Actinopterygii</taxon>
        <taxon>Neopterygii</taxon>
        <taxon>Teleostei</taxon>
        <taxon>Neoteleostei</taxon>
        <taxon>Acanthomorphata</taxon>
        <taxon>Ovalentaria</taxon>
        <taxon>Atherinomorphae</taxon>
        <taxon>Cyprinodontiformes</taxon>
        <taxon>Goodeidae</taxon>
        <taxon>Ameca</taxon>
    </lineage>
</organism>